<feature type="region of interest" description="Disordered" evidence="1">
    <location>
        <begin position="110"/>
        <end position="132"/>
    </location>
</feature>
<evidence type="ECO:0000313" key="2">
    <source>
        <dbReference type="EMBL" id="KIK18115.1"/>
    </source>
</evidence>
<sequence>MDLLEEEDRIMGECLISDPTNNNNNNSNNLLMERAKLVVVMVVVEDYDQGSYDQEESGQYDDQYDQGYESYNVEITALDVSTANHLEDEETTNRFKEFEDNITPVPVLYQEPVDQPSSSSVTTEYSHSWWNSNSGEDQQVMNIC</sequence>
<feature type="compositionally biased region" description="Low complexity" evidence="1">
    <location>
        <begin position="117"/>
        <end position="128"/>
    </location>
</feature>
<protein>
    <submittedName>
        <fullName evidence="2">Uncharacterized protein</fullName>
    </submittedName>
</protein>
<organism evidence="2 3">
    <name type="scientific">Pisolithus microcarpus 441</name>
    <dbReference type="NCBI Taxonomy" id="765257"/>
    <lineage>
        <taxon>Eukaryota</taxon>
        <taxon>Fungi</taxon>
        <taxon>Dikarya</taxon>
        <taxon>Basidiomycota</taxon>
        <taxon>Agaricomycotina</taxon>
        <taxon>Agaricomycetes</taxon>
        <taxon>Agaricomycetidae</taxon>
        <taxon>Boletales</taxon>
        <taxon>Sclerodermatineae</taxon>
        <taxon>Pisolithaceae</taxon>
        <taxon>Pisolithus</taxon>
    </lineage>
</organism>
<evidence type="ECO:0000256" key="1">
    <source>
        <dbReference type="SAM" id="MobiDB-lite"/>
    </source>
</evidence>
<dbReference type="Proteomes" id="UP000054018">
    <property type="component" value="Unassembled WGS sequence"/>
</dbReference>
<name>A0A0C9Y040_9AGAM</name>
<dbReference type="AlphaFoldDB" id="A0A0C9Y040"/>
<dbReference type="EMBL" id="KN833812">
    <property type="protein sequence ID" value="KIK18115.1"/>
    <property type="molecule type" value="Genomic_DNA"/>
</dbReference>
<reference evidence="2 3" key="1">
    <citation type="submission" date="2014-04" db="EMBL/GenBank/DDBJ databases">
        <authorList>
            <consortium name="DOE Joint Genome Institute"/>
            <person name="Kuo A."/>
            <person name="Kohler A."/>
            <person name="Costa M.D."/>
            <person name="Nagy L.G."/>
            <person name="Floudas D."/>
            <person name="Copeland A."/>
            <person name="Barry K.W."/>
            <person name="Cichocki N."/>
            <person name="Veneault-Fourrey C."/>
            <person name="LaButti K."/>
            <person name="Lindquist E.A."/>
            <person name="Lipzen A."/>
            <person name="Lundell T."/>
            <person name="Morin E."/>
            <person name="Murat C."/>
            <person name="Sun H."/>
            <person name="Tunlid A."/>
            <person name="Henrissat B."/>
            <person name="Grigoriev I.V."/>
            <person name="Hibbett D.S."/>
            <person name="Martin F."/>
            <person name="Nordberg H.P."/>
            <person name="Cantor M.N."/>
            <person name="Hua S.X."/>
        </authorList>
    </citation>
    <scope>NUCLEOTIDE SEQUENCE [LARGE SCALE GENOMIC DNA]</scope>
    <source>
        <strain evidence="2 3">441</strain>
    </source>
</reference>
<reference evidence="3" key="2">
    <citation type="submission" date="2015-01" db="EMBL/GenBank/DDBJ databases">
        <title>Evolutionary Origins and Diversification of the Mycorrhizal Mutualists.</title>
        <authorList>
            <consortium name="DOE Joint Genome Institute"/>
            <consortium name="Mycorrhizal Genomics Consortium"/>
            <person name="Kohler A."/>
            <person name="Kuo A."/>
            <person name="Nagy L.G."/>
            <person name="Floudas D."/>
            <person name="Copeland A."/>
            <person name="Barry K.W."/>
            <person name="Cichocki N."/>
            <person name="Veneault-Fourrey C."/>
            <person name="LaButti K."/>
            <person name="Lindquist E.A."/>
            <person name="Lipzen A."/>
            <person name="Lundell T."/>
            <person name="Morin E."/>
            <person name="Murat C."/>
            <person name="Riley R."/>
            <person name="Ohm R."/>
            <person name="Sun H."/>
            <person name="Tunlid A."/>
            <person name="Henrissat B."/>
            <person name="Grigoriev I.V."/>
            <person name="Hibbett D.S."/>
            <person name="Martin F."/>
        </authorList>
    </citation>
    <scope>NUCLEOTIDE SEQUENCE [LARGE SCALE GENOMIC DNA]</scope>
    <source>
        <strain evidence="3">441</strain>
    </source>
</reference>
<accession>A0A0C9Y040</accession>
<proteinExistence type="predicted"/>
<keyword evidence="3" id="KW-1185">Reference proteome</keyword>
<evidence type="ECO:0000313" key="3">
    <source>
        <dbReference type="Proteomes" id="UP000054018"/>
    </source>
</evidence>
<gene>
    <name evidence="2" type="ORF">PISMIDRAFT_14588</name>
</gene>
<dbReference type="HOGENOM" id="CLU_1856097_0_0_1"/>